<dbReference type="PANTHER" id="PTHR48125">
    <property type="entry name" value="LP07818P1"/>
    <property type="match status" value="1"/>
</dbReference>
<evidence type="ECO:0000313" key="3">
    <source>
        <dbReference type="Proteomes" id="UP000238348"/>
    </source>
</evidence>
<dbReference type="PANTHER" id="PTHR48125:SF12">
    <property type="entry name" value="AT HOOK TRANSCRIPTION FACTOR FAMILY-RELATED"/>
    <property type="match status" value="1"/>
</dbReference>
<protein>
    <submittedName>
        <fullName evidence="2">Uncharacterized protein</fullName>
    </submittedName>
</protein>
<feature type="compositionally biased region" description="Pro residues" evidence="1">
    <location>
        <begin position="1334"/>
        <end position="1346"/>
    </location>
</feature>
<evidence type="ECO:0000256" key="1">
    <source>
        <dbReference type="SAM" id="MobiDB-lite"/>
    </source>
</evidence>
<evidence type="ECO:0000313" key="2">
    <source>
        <dbReference type="EMBL" id="AUX47306.1"/>
    </source>
</evidence>
<dbReference type="OrthoDB" id="5476347at2"/>
<dbReference type="RefSeq" id="WP_104985340.1">
    <property type="nucleotide sequence ID" value="NZ_CP012673.1"/>
</dbReference>
<proteinExistence type="predicted"/>
<gene>
    <name evidence="2" type="ORF">SOCE26_088240</name>
</gene>
<reference evidence="2 3" key="1">
    <citation type="submission" date="2015-09" db="EMBL/GenBank/DDBJ databases">
        <title>Sorangium comparison.</title>
        <authorList>
            <person name="Zaburannyi N."/>
            <person name="Bunk B."/>
            <person name="Overmann J."/>
            <person name="Mueller R."/>
        </authorList>
    </citation>
    <scope>NUCLEOTIDE SEQUENCE [LARGE SCALE GENOMIC DNA]</scope>
    <source>
        <strain evidence="2 3">So ce26</strain>
    </source>
</reference>
<organism evidence="2 3">
    <name type="scientific">Sorangium cellulosum</name>
    <name type="common">Polyangium cellulosum</name>
    <dbReference type="NCBI Taxonomy" id="56"/>
    <lineage>
        <taxon>Bacteria</taxon>
        <taxon>Pseudomonadati</taxon>
        <taxon>Myxococcota</taxon>
        <taxon>Polyangia</taxon>
        <taxon>Polyangiales</taxon>
        <taxon>Polyangiaceae</taxon>
        <taxon>Sorangium</taxon>
    </lineage>
</organism>
<name>A0A2L0F6V8_SORCE</name>
<accession>A0A2L0F6V8</accession>
<sequence>MTKAVALGPEELLLVPVEPGDRLEVRGAIAGIGLGSGVGDSPDVITWMPLPPLRAGARDVAVPAWSSARFAAVRAAVPGGAPSTPVAVRVAARESAPLAWYRLDEDVAAWLAGRAPAPATAPGEAGALLRWVDAARAALSPPGAAGASAATDAPSTAAAAGLGPAAAAWLTARYLEESLLLRPLVEPYFVTREVEVHGGHDRTDLPALERATPWRSLAAGARIELRAPGADVLRVALRPRAYGATRVVVRAGGAVVRELSFRTGPRLADAARWREPRWIRVPLPVDARAATVEVVEGEIAVAASGFRQRAGVAELLAPQRDRAALLDRAAQHAPAAQRAPAGSRAEVLAEAPRLLAAADRAAAPDATKAALDLAARPGVPPSVRALVLSEAARWAPSPGAAFARAAQAYTAAQGSAGASAAPFQRAALTRLAAAHAGPGAAGAPWSAPAEAAAPRGAAAAPHGAAAAPHGPGAHPDDAAAVSALGAALSPPHDGRRPTGAPLAERYALGHGEVESAAPLARMAWAREAPWDALEPPEGATVWSSIAPPRDAPPPTAGTAAAGTPPERAAAGALCEVDAESGLRWTLLDAPRAALTVEAPPGTHARVLLRSASSEVVPESSVLIDGTPAAVHGGAGLTSVVAVAPGARVFERPAGAPPVLARIPRSGRAPCASLREITQWAWIDGAATFALPDPERATVARVVVAPPADPGAAASAPRGPAGGGGRVLRVRAGAVVHEAWVRAGATGTIELPVPAGAGALQVETAGPTLLRAAVRLHPAAPAPPRVVTPARPPASGAVDGTLEQIRSATRALRAAPPAARAALHAERAAALDALGFPALAALDRAADDDALGAGELPGAASAGAPPVTVFSLPPGSPPAVPLGLPARVPPLPLPADVAPLAAARGAALVAGPAGAARGVALLADPAGDSAGADALLLGLLAEQAGEVHIAADAFTRIGLTHRSAAALARAANLATDVAAGAAAPDRRLTLRALALAELAEQEAAREAALAGPAQRPPAALARLAPVTGWDAPPRADATAGTASLEVRARAERDLPLRVRVRRALVDAPEPALLITDGARAEFRLDRAEPGALVLDGVCRALDHEETPCAFAVALDGAPVVCSAAAAPMTGRCVVQVPKGSHRIEARPPADRSALGWIRATAAGAAQPFSGRVLSTWQDIDPARPLELAFAGPTVVRIRARAAYECAASPRARGEPAKGGDPACRPEVVSAAPSGVLRFSVAPLGAAPGPAGAAPGSAGAAVVEEGTIALDATEDRAARRLGVTREPFFWLGDEVEARVAVLPEGPHVLRIASPAGRALLRVELAVARGAPRPRETPPPAPPPLPPLAPVDEVLRPAPPVGEDPDPGPLSLGAYLRFVDSELTEEDLRLPLRFLELGVDVHRELAPQRAWIAAAGFGRLRGGPESFGAEARFDLSSSGWIPGAALSGRLVVQPTDGGTALGGRASASAFWSIPLGELTLSPWAAITLLSVDESLRGVSGADKDVFTPYAAEHPTQASLGARLRHRPFVDALVSAGASLRLSPVPSTLDRIDATLDLDLLPGRGLSPWIQLGWLASYRPVNETRDAAFLRDAFTAGLTFWSWLSRGHRASIGAEGTFLFDIPSPAQTSPRLSALLFARWDYTAGRGLRDFPPQATPFRDRQEEGSGQIERERPAVEPSWEDPL</sequence>
<dbReference type="Proteomes" id="UP000238348">
    <property type="component" value="Chromosome"/>
</dbReference>
<dbReference type="EMBL" id="CP012673">
    <property type="protein sequence ID" value="AUX47306.1"/>
    <property type="molecule type" value="Genomic_DNA"/>
</dbReference>
<feature type="region of interest" description="Disordered" evidence="1">
    <location>
        <begin position="1328"/>
        <end position="1364"/>
    </location>
</feature>
<feature type="region of interest" description="Disordered" evidence="1">
    <location>
        <begin position="535"/>
        <end position="564"/>
    </location>
</feature>
<feature type="region of interest" description="Disordered" evidence="1">
    <location>
        <begin position="1647"/>
        <end position="1680"/>
    </location>
</feature>
<feature type="region of interest" description="Disordered" evidence="1">
    <location>
        <begin position="437"/>
        <end position="477"/>
    </location>
</feature>
<feature type="compositionally biased region" description="Basic and acidic residues" evidence="1">
    <location>
        <begin position="1654"/>
        <end position="1671"/>
    </location>
</feature>